<accession>A0ABS2TR13</accession>
<gene>
    <name evidence="2" type="ORF">ITX44_07595</name>
</gene>
<proteinExistence type="predicted"/>
<evidence type="ECO:0000313" key="3">
    <source>
        <dbReference type="Proteomes" id="UP000749040"/>
    </source>
</evidence>
<keyword evidence="3" id="KW-1185">Reference proteome</keyword>
<dbReference type="InterPro" id="IPR014722">
    <property type="entry name" value="Rib_uL2_dom2"/>
</dbReference>
<dbReference type="Proteomes" id="UP000749040">
    <property type="component" value="Unassembled WGS sequence"/>
</dbReference>
<reference evidence="2 3" key="1">
    <citation type="submission" date="2021-01" db="EMBL/GenBank/DDBJ databases">
        <title>Streptomyces acididurans sp. nov., isolated from a peat swamp forest soil.</title>
        <authorList>
            <person name="Chantavorakit T."/>
            <person name="Duangmal K."/>
        </authorList>
    </citation>
    <scope>NUCLEOTIDE SEQUENCE [LARGE SCALE GENOMIC DNA]</scope>
    <source>
        <strain evidence="2 3">KK5PA1</strain>
    </source>
</reference>
<dbReference type="SUPFAM" id="SSF50104">
    <property type="entry name" value="Translation proteins SH3-like domain"/>
    <property type="match status" value="1"/>
</dbReference>
<dbReference type="InterPro" id="IPR005824">
    <property type="entry name" value="KOW"/>
</dbReference>
<sequence>MPDDEAMVRIGDVVRVTDGPFADFRGPVRSVDVGRGRVQLTVDILGDVSTIDLPLEDVSPAAADESVTMDGPSSAAHPRA</sequence>
<dbReference type="Pfam" id="PF00467">
    <property type="entry name" value="KOW"/>
    <property type="match status" value="1"/>
</dbReference>
<evidence type="ECO:0000259" key="1">
    <source>
        <dbReference type="SMART" id="SM00739"/>
    </source>
</evidence>
<dbReference type="EMBL" id="JADKYB010000003">
    <property type="protein sequence ID" value="MBM9504398.1"/>
    <property type="molecule type" value="Genomic_DNA"/>
</dbReference>
<dbReference type="Gene3D" id="2.30.30.30">
    <property type="match status" value="1"/>
</dbReference>
<feature type="domain" description="KOW" evidence="1">
    <location>
        <begin position="7"/>
        <end position="34"/>
    </location>
</feature>
<organism evidence="2 3">
    <name type="scientific">Actinacidiphila acididurans</name>
    <dbReference type="NCBI Taxonomy" id="2784346"/>
    <lineage>
        <taxon>Bacteria</taxon>
        <taxon>Bacillati</taxon>
        <taxon>Actinomycetota</taxon>
        <taxon>Actinomycetes</taxon>
        <taxon>Kitasatosporales</taxon>
        <taxon>Streptomycetaceae</taxon>
        <taxon>Actinacidiphila</taxon>
    </lineage>
</organism>
<name>A0ABS2TR13_9ACTN</name>
<dbReference type="SMART" id="SM00739">
    <property type="entry name" value="KOW"/>
    <property type="match status" value="1"/>
</dbReference>
<protein>
    <submittedName>
        <fullName evidence="2">KOW motif-containing protein</fullName>
    </submittedName>
</protein>
<evidence type="ECO:0000313" key="2">
    <source>
        <dbReference type="EMBL" id="MBM9504398.1"/>
    </source>
</evidence>
<comment type="caution">
    <text evidence="2">The sequence shown here is derived from an EMBL/GenBank/DDBJ whole genome shotgun (WGS) entry which is preliminary data.</text>
</comment>
<dbReference type="CDD" id="cd06091">
    <property type="entry name" value="KOW_NusG"/>
    <property type="match status" value="1"/>
</dbReference>
<dbReference type="InterPro" id="IPR008991">
    <property type="entry name" value="Translation_prot_SH3-like_sf"/>
</dbReference>